<reference evidence="8 9" key="1">
    <citation type="journal article" date="2019" name="Int. J. Syst. Evol. Microbiol.">
        <title>The Global Catalogue of Microorganisms (GCM) 10K type strain sequencing project: providing services to taxonomists for standard genome sequencing and annotation.</title>
        <authorList>
            <consortium name="The Broad Institute Genomics Platform"/>
            <consortium name="The Broad Institute Genome Sequencing Center for Infectious Disease"/>
            <person name="Wu L."/>
            <person name="Ma J."/>
        </authorList>
    </citation>
    <scope>NUCLEOTIDE SEQUENCE [LARGE SCALE GENOMIC DNA]</scope>
    <source>
        <strain evidence="8 9">JCM 9383</strain>
    </source>
</reference>
<feature type="transmembrane region" description="Helical" evidence="6">
    <location>
        <begin position="106"/>
        <end position="128"/>
    </location>
</feature>
<gene>
    <name evidence="8" type="ORF">GCM10010470_25740</name>
</gene>
<dbReference type="SUPFAM" id="SSF103481">
    <property type="entry name" value="Multidrug resistance efflux transporter EmrE"/>
    <property type="match status" value="2"/>
</dbReference>
<dbReference type="PANTHER" id="PTHR32322">
    <property type="entry name" value="INNER MEMBRANE TRANSPORTER"/>
    <property type="match status" value="1"/>
</dbReference>
<feature type="transmembrane region" description="Helical" evidence="6">
    <location>
        <begin position="276"/>
        <end position="295"/>
    </location>
</feature>
<dbReference type="InterPro" id="IPR037185">
    <property type="entry name" value="EmrE-like"/>
</dbReference>
<dbReference type="Pfam" id="PF00892">
    <property type="entry name" value="EamA"/>
    <property type="match status" value="1"/>
</dbReference>
<evidence type="ECO:0000256" key="2">
    <source>
        <dbReference type="ARBA" id="ARBA00007362"/>
    </source>
</evidence>
<evidence type="ECO:0000256" key="6">
    <source>
        <dbReference type="SAM" id="Phobius"/>
    </source>
</evidence>
<feature type="transmembrane region" description="Helical" evidence="6">
    <location>
        <begin position="135"/>
        <end position="155"/>
    </location>
</feature>
<feature type="domain" description="EamA" evidence="7">
    <location>
        <begin position="23"/>
        <end position="150"/>
    </location>
</feature>
<dbReference type="PANTHER" id="PTHR32322:SF2">
    <property type="entry name" value="EAMA DOMAIN-CONTAINING PROTEIN"/>
    <property type="match status" value="1"/>
</dbReference>
<comment type="similarity">
    <text evidence="2">Belongs to the EamA transporter family.</text>
</comment>
<accession>A0ABN3VBT7</accession>
<organism evidence="8 9">
    <name type="scientific">Saccharopolyspora taberi</name>
    <dbReference type="NCBI Taxonomy" id="60895"/>
    <lineage>
        <taxon>Bacteria</taxon>
        <taxon>Bacillati</taxon>
        <taxon>Actinomycetota</taxon>
        <taxon>Actinomycetes</taxon>
        <taxon>Pseudonocardiales</taxon>
        <taxon>Pseudonocardiaceae</taxon>
        <taxon>Saccharopolyspora</taxon>
    </lineage>
</organism>
<keyword evidence="5 6" id="KW-0472">Membrane</keyword>
<dbReference type="InterPro" id="IPR000620">
    <property type="entry name" value="EamA_dom"/>
</dbReference>
<dbReference type="Proteomes" id="UP001500979">
    <property type="component" value="Unassembled WGS sequence"/>
</dbReference>
<protein>
    <submittedName>
        <fullName evidence="8">DMT family transporter</fullName>
    </submittedName>
</protein>
<comment type="subcellular location">
    <subcellularLocation>
        <location evidence="1">Membrane</location>
        <topology evidence="1">Multi-pass membrane protein</topology>
    </subcellularLocation>
</comment>
<feature type="transmembrane region" description="Helical" evidence="6">
    <location>
        <begin position="16"/>
        <end position="36"/>
    </location>
</feature>
<evidence type="ECO:0000313" key="8">
    <source>
        <dbReference type="EMBL" id="GAA2789969.1"/>
    </source>
</evidence>
<feature type="transmembrane region" description="Helical" evidence="6">
    <location>
        <begin position="42"/>
        <end position="66"/>
    </location>
</feature>
<dbReference type="EMBL" id="BAAAUX010000012">
    <property type="protein sequence ID" value="GAA2789969.1"/>
    <property type="molecule type" value="Genomic_DNA"/>
</dbReference>
<feature type="transmembrane region" description="Helical" evidence="6">
    <location>
        <begin position="253"/>
        <end position="270"/>
    </location>
</feature>
<feature type="transmembrane region" description="Helical" evidence="6">
    <location>
        <begin position="161"/>
        <end position="180"/>
    </location>
</feature>
<evidence type="ECO:0000256" key="4">
    <source>
        <dbReference type="ARBA" id="ARBA00022989"/>
    </source>
</evidence>
<evidence type="ECO:0000259" key="7">
    <source>
        <dbReference type="Pfam" id="PF00892"/>
    </source>
</evidence>
<proteinExistence type="inferred from homology"/>
<keyword evidence="9" id="KW-1185">Reference proteome</keyword>
<keyword evidence="4 6" id="KW-1133">Transmembrane helix</keyword>
<evidence type="ECO:0000313" key="9">
    <source>
        <dbReference type="Proteomes" id="UP001500979"/>
    </source>
</evidence>
<dbReference type="InterPro" id="IPR050638">
    <property type="entry name" value="AA-Vitamin_Transporters"/>
</dbReference>
<feature type="transmembrane region" description="Helical" evidence="6">
    <location>
        <begin position="78"/>
        <end position="100"/>
    </location>
</feature>
<evidence type="ECO:0000256" key="5">
    <source>
        <dbReference type="ARBA" id="ARBA00023136"/>
    </source>
</evidence>
<keyword evidence="3 6" id="KW-0812">Transmembrane</keyword>
<evidence type="ECO:0000256" key="1">
    <source>
        <dbReference type="ARBA" id="ARBA00004141"/>
    </source>
</evidence>
<feature type="transmembrane region" description="Helical" evidence="6">
    <location>
        <begin position="227"/>
        <end position="246"/>
    </location>
</feature>
<sequence length="300" mass="30319">MTLAEDRPTTSSPPRWVRVVLPVAFILIWSSGYLAGTIGAHAGAQLALVFWRFFIAFLLLGAVSLATRAPWPTRPRTYLHLLVIGVLLQTVQLGGVYLGLGLGVPAGLSSLIICSAPLIVAAAGVPLFGERLTGIQWAGLGIGLVGVGISLSGSISGGGNIAGYALTGVSLLGLAGGTLYQKGVGVDVDLRTGTTIQLLGSSATSLLLALAQGSLAIPLNPAALGSLAWLASVNSIGGLLLLFLLLRQRSGGAATSLLYLVPPVTALIAVPLLGQGITAGVFAGMAVSGVGVFLVNRRSA</sequence>
<comment type="caution">
    <text evidence="8">The sequence shown here is derived from an EMBL/GenBank/DDBJ whole genome shotgun (WGS) entry which is preliminary data.</text>
</comment>
<evidence type="ECO:0000256" key="3">
    <source>
        <dbReference type="ARBA" id="ARBA00022692"/>
    </source>
</evidence>
<name>A0ABN3VBT7_9PSEU</name>
<feature type="transmembrane region" description="Helical" evidence="6">
    <location>
        <begin position="192"/>
        <end position="215"/>
    </location>
</feature>
<dbReference type="RefSeq" id="WP_344679848.1">
    <property type="nucleotide sequence ID" value="NZ_BAAAUX010000012.1"/>
</dbReference>